<name>A0ABU7JNM0_9NOCA</name>
<dbReference type="Proteomes" id="UP001331936">
    <property type="component" value="Unassembled WGS sequence"/>
</dbReference>
<dbReference type="InterPro" id="IPR000757">
    <property type="entry name" value="Beta-glucanase-like"/>
</dbReference>
<dbReference type="SUPFAM" id="SSF49899">
    <property type="entry name" value="Concanavalin A-like lectins/glucanases"/>
    <property type="match status" value="1"/>
</dbReference>
<dbReference type="Gene3D" id="2.60.120.200">
    <property type="match status" value="1"/>
</dbReference>
<proteinExistence type="inferred from homology"/>
<dbReference type="RefSeq" id="WP_330151073.1">
    <property type="nucleotide sequence ID" value="NZ_JAUZMZ010000020.1"/>
</dbReference>
<evidence type="ECO:0000313" key="5">
    <source>
        <dbReference type="Proteomes" id="UP001331936"/>
    </source>
</evidence>
<comment type="caution">
    <text evidence="4">The sequence shown here is derived from an EMBL/GenBank/DDBJ whole genome shotgun (WGS) entry which is preliminary data.</text>
</comment>
<dbReference type="Pfam" id="PF00722">
    <property type="entry name" value="Glyco_hydro_16"/>
    <property type="match status" value="1"/>
</dbReference>
<dbReference type="InterPro" id="IPR050546">
    <property type="entry name" value="Glycosyl_Hydrlase_16"/>
</dbReference>
<dbReference type="PROSITE" id="PS51762">
    <property type="entry name" value="GH16_2"/>
    <property type="match status" value="1"/>
</dbReference>
<reference evidence="4 5" key="1">
    <citation type="submission" date="2023-08" db="EMBL/GenBank/DDBJ databases">
        <authorList>
            <person name="Girao M."/>
            <person name="Carvalho M.F."/>
        </authorList>
    </citation>
    <scope>NUCLEOTIDE SEQUENCE [LARGE SCALE GENOMIC DNA]</scope>
    <source>
        <strain evidence="4 5">CC-R104</strain>
    </source>
</reference>
<keyword evidence="4" id="KW-0378">Hydrolase</keyword>
<organism evidence="4 5">
    <name type="scientific">Rhodococcus chondri</name>
    <dbReference type="NCBI Taxonomy" id="3065941"/>
    <lineage>
        <taxon>Bacteria</taxon>
        <taxon>Bacillati</taxon>
        <taxon>Actinomycetota</taxon>
        <taxon>Actinomycetes</taxon>
        <taxon>Mycobacteriales</taxon>
        <taxon>Nocardiaceae</taxon>
        <taxon>Rhodococcus</taxon>
    </lineage>
</organism>
<dbReference type="PROSITE" id="PS51257">
    <property type="entry name" value="PROKAR_LIPOPROTEIN"/>
    <property type="match status" value="1"/>
</dbReference>
<evidence type="ECO:0000313" key="4">
    <source>
        <dbReference type="EMBL" id="MEE2031637.1"/>
    </source>
</evidence>
<evidence type="ECO:0000259" key="3">
    <source>
        <dbReference type="PROSITE" id="PS51762"/>
    </source>
</evidence>
<keyword evidence="2" id="KW-0732">Signal</keyword>
<dbReference type="CDD" id="cd08023">
    <property type="entry name" value="GH16_laminarinase_like"/>
    <property type="match status" value="1"/>
</dbReference>
<protein>
    <submittedName>
        <fullName evidence="4">Glycoside hydrolase family 16 protein</fullName>
    </submittedName>
</protein>
<feature type="chain" id="PRO_5047456421" evidence="2">
    <location>
        <begin position="27"/>
        <end position="299"/>
    </location>
</feature>
<keyword evidence="5" id="KW-1185">Reference proteome</keyword>
<comment type="similarity">
    <text evidence="1">Belongs to the glycosyl hydrolase 16 family.</text>
</comment>
<dbReference type="InterPro" id="IPR013320">
    <property type="entry name" value="ConA-like_dom_sf"/>
</dbReference>
<gene>
    <name evidence="4" type="ORF">Q8814_05825</name>
</gene>
<evidence type="ECO:0000256" key="2">
    <source>
        <dbReference type="SAM" id="SignalP"/>
    </source>
</evidence>
<dbReference type="EMBL" id="JAUZMZ010000020">
    <property type="protein sequence ID" value="MEE2031637.1"/>
    <property type="molecule type" value="Genomic_DNA"/>
</dbReference>
<feature type="signal peptide" evidence="2">
    <location>
        <begin position="1"/>
        <end position="26"/>
    </location>
</feature>
<accession>A0ABU7JNM0</accession>
<evidence type="ECO:0000256" key="1">
    <source>
        <dbReference type="ARBA" id="ARBA00006865"/>
    </source>
</evidence>
<sequence length="299" mass="33064">MPPFTRGTSSLLGVVQALIVFTSLTACGNTTASTRFEGEPPPTSPWPSDIEWVQTFGDEFDGRRGRAPDRSVWVPDVGGTGWGNDELQYYTDGDNTFLDGRGNLVIEARTGSEGHKCWYGRCRYTSGKLTTRRSDDEIAFAQQYGRFEARMKLPTGTGLWPAFWLLGENIDAVGHPEAGEIDVVEVIGRRDDEVEQHAHGPGLHFGAEHILPPGQSVSDWHTYGVEWTPDEVSWEVDGSTTRTLTREEAGSGWVFDQPFFILLNLAVGGEWPGSPDSSTEFPARMFIDYIRVYGPESAP</sequence>
<dbReference type="PANTHER" id="PTHR10963">
    <property type="entry name" value="GLYCOSYL HYDROLASE-RELATED"/>
    <property type="match status" value="1"/>
</dbReference>
<dbReference type="GO" id="GO:0016787">
    <property type="term" value="F:hydrolase activity"/>
    <property type="evidence" value="ECO:0007669"/>
    <property type="project" value="UniProtKB-KW"/>
</dbReference>
<dbReference type="PANTHER" id="PTHR10963:SF55">
    <property type="entry name" value="GLYCOSIDE HYDROLASE FAMILY 16 PROTEIN"/>
    <property type="match status" value="1"/>
</dbReference>
<feature type="domain" description="GH16" evidence="3">
    <location>
        <begin position="34"/>
        <end position="298"/>
    </location>
</feature>